<evidence type="ECO:0000256" key="1">
    <source>
        <dbReference type="SAM" id="Phobius"/>
    </source>
</evidence>
<keyword evidence="1" id="KW-1133">Transmembrane helix</keyword>
<dbReference type="KEGG" id="dmm:dnm_090880"/>
<reference evidence="2" key="1">
    <citation type="journal article" date="2021" name="Microb. Physiol.">
        <title>Proteogenomic Insights into the Physiology of Marine, Sulfate-Reducing, Filamentous Desulfonema limicola and Desulfonema magnum.</title>
        <authorList>
            <person name="Schnaars V."/>
            <person name="Wohlbrand L."/>
            <person name="Scheve S."/>
            <person name="Hinrichs C."/>
            <person name="Reinhardt R."/>
            <person name="Rabus R."/>
        </authorList>
    </citation>
    <scope>NUCLEOTIDE SEQUENCE</scope>
    <source>
        <strain evidence="2">4be13</strain>
    </source>
</reference>
<accession>A0A975BXI2</accession>
<evidence type="ECO:0000313" key="2">
    <source>
        <dbReference type="EMBL" id="QTA92995.1"/>
    </source>
</evidence>
<sequence>MLQAQFSQQFFIFRHSARCWVSFLSTIYGTFFISAGFVNPAGVKQGKFVNSAGAKQGKFVNSAGADQGNFRSAEFVY</sequence>
<dbReference type="EMBL" id="CP061800">
    <property type="protein sequence ID" value="QTA92995.1"/>
    <property type="molecule type" value="Genomic_DNA"/>
</dbReference>
<dbReference type="AlphaFoldDB" id="A0A975BXI2"/>
<name>A0A975BXI2_9BACT</name>
<organism evidence="2 3">
    <name type="scientific">Desulfonema magnum</name>
    <dbReference type="NCBI Taxonomy" id="45655"/>
    <lineage>
        <taxon>Bacteria</taxon>
        <taxon>Pseudomonadati</taxon>
        <taxon>Thermodesulfobacteriota</taxon>
        <taxon>Desulfobacteria</taxon>
        <taxon>Desulfobacterales</taxon>
        <taxon>Desulfococcaceae</taxon>
        <taxon>Desulfonema</taxon>
    </lineage>
</organism>
<keyword evidence="1" id="KW-0472">Membrane</keyword>
<feature type="transmembrane region" description="Helical" evidence="1">
    <location>
        <begin position="20"/>
        <end position="38"/>
    </location>
</feature>
<gene>
    <name evidence="2" type="ORF">dnm_090880</name>
</gene>
<evidence type="ECO:0000313" key="3">
    <source>
        <dbReference type="Proteomes" id="UP000663722"/>
    </source>
</evidence>
<keyword evidence="1" id="KW-0812">Transmembrane</keyword>
<keyword evidence="3" id="KW-1185">Reference proteome</keyword>
<proteinExistence type="predicted"/>
<protein>
    <submittedName>
        <fullName evidence="2">Uncharacterized protein</fullName>
    </submittedName>
</protein>
<dbReference type="Proteomes" id="UP000663722">
    <property type="component" value="Chromosome"/>
</dbReference>